<proteinExistence type="predicted"/>
<protein>
    <submittedName>
        <fullName evidence="3">Uncharacterized protein LOC102801362</fullName>
    </submittedName>
</protein>
<sequence length="121" mass="13562">MLFSGKSFQNFCHLNVNMKLVTLTVILMSITFHHTHAQSCGSWKQAQSRAHCIGGSIGLTKRIVESFQNSRKASGDLEDSRQIETRQDYENSNEMTPQKLNIIKTETGIVEAETECSLVAE</sequence>
<organism evidence="2 3">
    <name type="scientific">Saccoglossus kowalevskii</name>
    <name type="common">Acorn worm</name>
    <dbReference type="NCBI Taxonomy" id="10224"/>
    <lineage>
        <taxon>Eukaryota</taxon>
        <taxon>Metazoa</taxon>
        <taxon>Hemichordata</taxon>
        <taxon>Enteropneusta</taxon>
        <taxon>Harrimaniidae</taxon>
        <taxon>Saccoglossus</taxon>
    </lineage>
</organism>
<name>A0ABM0MGP2_SACKO</name>
<feature type="region of interest" description="Disordered" evidence="1">
    <location>
        <begin position="70"/>
        <end position="91"/>
    </location>
</feature>
<evidence type="ECO:0000313" key="3">
    <source>
        <dbReference type="RefSeq" id="XP_006819183.1"/>
    </source>
</evidence>
<evidence type="ECO:0000256" key="1">
    <source>
        <dbReference type="SAM" id="MobiDB-lite"/>
    </source>
</evidence>
<evidence type="ECO:0000313" key="2">
    <source>
        <dbReference type="Proteomes" id="UP000694865"/>
    </source>
</evidence>
<dbReference type="GeneID" id="102801362"/>
<keyword evidence="2" id="KW-1185">Reference proteome</keyword>
<dbReference type="RefSeq" id="XP_006819183.1">
    <property type="nucleotide sequence ID" value="XM_006819120.1"/>
</dbReference>
<accession>A0ABM0MGP2</accession>
<dbReference type="Proteomes" id="UP000694865">
    <property type="component" value="Unplaced"/>
</dbReference>
<gene>
    <name evidence="3" type="primary">LOC102801362</name>
</gene>
<feature type="compositionally biased region" description="Basic and acidic residues" evidence="1">
    <location>
        <begin position="73"/>
        <end position="89"/>
    </location>
</feature>
<reference evidence="3" key="1">
    <citation type="submission" date="2025-08" db="UniProtKB">
        <authorList>
            <consortium name="RefSeq"/>
        </authorList>
    </citation>
    <scope>IDENTIFICATION</scope>
    <source>
        <tissue evidence="3">Testes</tissue>
    </source>
</reference>